<dbReference type="NCBIfam" id="TIGR01059">
    <property type="entry name" value="gyrB"/>
    <property type="match status" value="1"/>
</dbReference>
<dbReference type="SMART" id="SM00387">
    <property type="entry name" value="HATPase_c"/>
    <property type="match status" value="1"/>
</dbReference>
<dbReference type="PRINTS" id="PR01159">
    <property type="entry name" value="DNAGYRASEB"/>
</dbReference>
<accession>A0A4R2RCN2</accession>
<feature type="binding site" evidence="11">
    <location>
        <position position="506"/>
    </location>
    <ligand>
        <name>Mg(2+)</name>
        <dbReference type="ChEBI" id="CHEBI:18420"/>
        <label>2</label>
    </ligand>
</feature>
<dbReference type="Gene3D" id="3.30.230.10">
    <property type="match status" value="1"/>
</dbReference>
<evidence type="ECO:0000256" key="8">
    <source>
        <dbReference type="ARBA" id="ARBA00023029"/>
    </source>
</evidence>
<evidence type="ECO:0000256" key="6">
    <source>
        <dbReference type="ARBA" id="ARBA00022840"/>
    </source>
</evidence>
<dbReference type="InterPro" id="IPR003594">
    <property type="entry name" value="HATPase_dom"/>
</dbReference>
<keyword evidence="3 11" id="KW-0963">Cytoplasm</keyword>
<dbReference type="GO" id="GO:0005524">
    <property type="term" value="F:ATP binding"/>
    <property type="evidence" value="ECO:0007669"/>
    <property type="project" value="UniProtKB-UniRule"/>
</dbReference>
<dbReference type="AlphaFoldDB" id="A0A4R2RCN2"/>
<name>A0A4R2RCN2_9RHOB</name>
<dbReference type="InterPro" id="IPR036890">
    <property type="entry name" value="HATPase_C_sf"/>
</dbReference>
<dbReference type="InterPro" id="IPR013759">
    <property type="entry name" value="Topo_IIA_B_C"/>
</dbReference>
<comment type="miscellaneous">
    <text evidence="11">Few gyrases are as efficient as E.coli at forming negative supercoils. Not all organisms have 2 type II topoisomerases; in organisms with a single type II topoisomerase this enzyme also has to decatenate newly replicated chromosomes.</text>
</comment>
<evidence type="ECO:0000313" key="14">
    <source>
        <dbReference type="Proteomes" id="UP000295050"/>
    </source>
</evidence>
<keyword evidence="14" id="KW-1185">Reference proteome</keyword>
<feature type="site" description="Interaction with DNA" evidence="11">
    <location>
        <position position="460"/>
    </location>
</feature>
<feature type="binding site" evidence="11">
    <location>
        <position position="508"/>
    </location>
    <ligand>
        <name>Mg(2+)</name>
        <dbReference type="ChEBI" id="CHEBI:18420"/>
        <label>2</label>
    </ligand>
</feature>
<reference evidence="13 14" key="1">
    <citation type="submission" date="2019-03" db="EMBL/GenBank/DDBJ databases">
        <title>Genomic Encyclopedia of Type Strains, Phase IV (KMG-IV): sequencing the most valuable type-strain genomes for metagenomic binning, comparative biology and taxonomic classification.</title>
        <authorList>
            <person name="Goeker M."/>
        </authorList>
    </citation>
    <scope>NUCLEOTIDE SEQUENCE [LARGE SCALE GENOMIC DNA]</scope>
    <source>
        <strain evidence="13 14">DSM 24766</strain>
    </source>
</reference>
<feature type="domain" description="Toprim" evidence="12">
    <location>
        <begin position="426"/>
        <end position="541"/>
    </location>
</feature>
<dbReference type="PRINTS" id="PR00418">
    <property type="entry name" value="TPI2FAMILY"/>
</dbReference>
<dbReference type="FunFam" id="3.40.50.670:FF:000007">
    <property type="entry name" value="DNA gyrase subunit B"/>
    <property type="match status" value="1"/>
</dbReference>
<comment type="subunit">
    <text evidence="11">Heterotetramer, composed of two GyrA and two GyrB chains. In the heterotetramer, GyrA contains the active site tyrosine that forms a transient covalent intermediate with DNA, while GyrB binds cofactors and catalyzes ATP hydrolysis.</text>
</comment>
<comment type="similarity">
    <text evidence="2 11">Belongs to the type II topoisomerase GyrB family.</text>
</comment>
<dbReference type="Pfam" id="PF21249">
    <property type="entry name" value="GyrB_hook"/>
    <property type="match status" value="1"/>
</dbReference>
<dbReference type="GO" id="GO:0006261">
    <property type="term" value="P:DNA-templated DNA replication"/>
    <property type="evidence" value="ECO:0007669"/>
    <property type="project" value="UniProtKB-UniRule"/>
</dbReference>
<dbReference type="Proteomes" id="UP000295050">
    <property type="component" value="Unassembled WGS sequence"/>
</dbReference>
<gene>
    <name evidence="11" type="primary">gyrB</name>
    <name evidence="13" type="ORF">EV663_1134</name>
</gene>
<evidence type="ECO:0000256" key="2">
    <source>
        <dbReference type="ARBA" id="ARBA00010708"/>
    </source>
</evidence>
<comment type="caution">
    <text evidence="13">The sequence shown here is derived from an EMBL/GenBank/DDBJ whole genome shotgun (WGS) entry which is preliminary data.</text>
</comment>
<protein>
    <recommendedName>
        <fullName evidence="11">DNA gyrase subunit B</fullName>
        <ecNumber evidence="11">5.6.2.2</ecNumber>
    </recommendedName>
</protein>
<dbReference type="PROSITE" id="PS00177">
    <property type="entry name" value="TOPOISOMERASE_II"/>
    <property type="match status" value="1"/>
</dbReference>
<comment type="function">
    <text evidence="11">A type II topoisomerase that negatively supercoils closed circular double-stranded (ds) DNA in an ATP-dependent manner to modulate DNA topology and maintain chromosomes in an underwound state. Negative supercoiling favors strand separation, and DNA replication, transcription, recombination and repair, all of which involve strand separation. Also able to catalyze the interconversion of other topological isomers of dsDNA rings, including catenanes and knotted rings. Type II topoisomerases break and join 2 DNA strands simultaneously in an ATP-dependent manner.</text>
</comment>
<evidence type="ECO:0000256" key="3">
    <source>
        <dbReference type="ARBA" id="ARBA00022490"/>
    </source>
</evidence>
<keyword evidence="7 11" id="KW-0460">Magnesium</keyword>
<evidence type="ECO:0000256" key="7">
    <source>
        <dbReference type="ARBA" id="ARBA00022842"/>
    </source>
</evidence>
<dbReference type="CDD" id="cd16928">
    <property type="entry name" value="HATPase_GyrB-like"/>
    <property type="match status" value="1"/>
</dbReference>
<evidence type="ECO:0000256" key="10">
    <source>
        <dbReference type="ARBA" id="ARBA00023235"/>
    </source>
</evidence>
<dbReference type="HAMAP" id="MF_01898">
    <property type="entry name" value="GyrB"/>
    <property type="match status" value="1"/>
</dbReference>
<dbReference type="GO" id="GO:0005737">
    <property type="term" value="C:cytoplasm"/>
    <property type="evidence" value="ECO:0007669"/>
    <property type="project" value="UniProtKB-SubCell"/>
</dbReference>
<dbReference type="NCBIfam" id="NF011501">
    <property type="entry name" value="PRK14939.1"/>
    <property type="match status" value="1"/>
</dbReference>
<sequence>MAENPRQPEEYGADSIKVLKGLEAVRKRPGMYIGDTDDGSGLHHMVYEVVDNGIDEALAGHADAVSVTIHADSSVSVSDNGRGIPVGIHEGEGVSAAEVIMTQLHAGGKFDQNSYKVSGGLHGVGVSVVNALSDWLELRIWRDGKEHYARFERGDTVEHLRVVGEAGTRTGTEVRFLASLETFSNLDYSFKTLENRLRELAFLNSGVRIRLRDERPAEPLEADMAYEGGVREFVRYLDRHKASVMDEPIFMTGERDGIGVEVAMWWNDSYHETVLPFTNNIPQRDGGTHMAGFRGALTRTINGYAQSSGIAKREKVNFTGDDAREGLTCVLSVKVPDPKFSSQTKDKLVSSEVRPAVESLVNEKLAEWFEEHPQEARQIVGKIIEAALAREAARKARELTRRKTAMDVASLPGKLADCQQKDPALSEIFLVEGDSAGGSAKQGRERANQAVLPLRGKILNVERARFDRMLSSQEIGTLITALGTGIGRDEFDIKKLRYHKIVIMTDADVDGAHIRTLLLTFFFRQMPEIIEGGYLYIAQPPLYKVSRGKSEVYLKDQAALEDYLIQMGIEGAVLRLGSGEEIIGQDLARVVDEARQVRRILGAFPTHHPAHILEQAAIAGAFREGKVDADLQGTADAVATRLDLVSLEYERGWQGRPTQDRGLRFSRMVRGVEEVRTLDGPVLRSAEARRLGGMSGPLQEIYGKPAALVRKDREQPIYSPSDLLGAILAEGEKGLSLQRYKGLGEMNPSQLWETTLDPAARTLLQVRIEDLAEADDIFTKLMGDVVEPRREFIQQNALSVENLDF</sequence>
<dbReference type="GO" id="GO:0046872">
    <property type="term" value="F:metal ion binding"/>
    <property type="evidence" value="ECO:0007669"/>
    <property type="project" value="UniProtKB-KW"/>
</dbReference>
<dbReference type="InterPro" id="IPR014721">
    <property type="entry name" value="Ribsml_uS5_D2-typ_fold_subgr"/>
</dbReference>
<feature type="binding site" evidence="11">
    <location>
        <position position="432"/>
    </location>
    <ligand>
        <name>Mg(2+)</name>
        <dbReference type="ChEBI" id="CHEBI:18420"/>
        <label>1</label>
        <note>catalytic</note>
    </ligand>
</feature>
<proteinExistence type="inferred from homology"/>
<dbReference type="InterPro" id="IPR049353">
    <property type="entry name" value="GyrB_hook"/>
</dbReference>
<dbReference type="GO" id="GO:0003918">
    <property type="term" value="F:DNA topoisomerase type II (double strand cut, ATP-hydrolyzing) activity"/>
    <property type="evidence" value="ECO:0007669"/>
    <property type="project" value="UniProtKB-UniRule"/>
</dbReference>
<dbReference type="FunFam" id="3.30.565.10:FF:000002">
    <property type="entry name" value="DNA gyrase subunit B"/>
    <property type="match status" value="1"/>
</dbReference>
<dbReference type="Gene3D" id="3.30.565.10">
    <property type="entry name" value="Histidine kinase-like ATPase, C-terminal domain"/>
    <property type="match status" value="1"/>
</dbReference>
<dbReference type="Pfam" id="PF01751">
    <property type="entry name" value="Toprim"/>
    <property type="match status" value="1"/>
</dbReference>
<dbReference type="InterPro" id="IPR000565">
    <property type="entry name" value="Topo_IIA_B"/>
</dbReference>
<keyword evidence="10 11" id="KW-0413">Isomerase</keyword>
<evidence type="ECO:0000256" key="9">
    <source>
        <dbReference type="ARBA" id="ARBA00023125"/>
    </source>
</evidence>
<dbReference type="GO" id="GO:0006265">
    <property type="term" value="P:DNA topological change"/>
    <property type="evidence" value="ECO:0007669"/>
    <property type="project" value="UniProtKB-UniRule"/>
</dbReference>
<dbReference type="GO" id="GO:0005694">
    <property type="term" value="C:chromosome"/>
    <property type="evidence" value="ECO:0007669"/>
    <property type="project" value="InterPro"/>
</dbReference>
<dbReference type="FunFam" id="3.30.230.10:FF:000005">
    <property type="entry name" value="DNA gyrase subunit B"/>
    <property type="match status" value="1"/>
</dbReference>
<dbReference type="InterPro" id="IPR034160">
    <property type="entry name" value="TOPRIM_GyrB"/>
</dbReference>
<comment type="subcellular location">
    <subcellularLocation>
        <location evidence="11">Cytoplasm</location>
    </subcellularLocation>
</comment>
<dbReference type="CDD" id="cd03366">
    <property type="entry name" value="TOPRIM_TopoIIA_GyrB"/>
    <property type="match status" value="1"/>
</dbReference>
<keyword evidence="6 11" id="KW-0067">ATP-binding</keyword>
<dbReference type="PROSITE" id="PS50880">
    <property type="entry name" value="TOPRIM"/>
    <property type="match status" value="1"/>
</dbReference>
<dbReference type="SUPFAM" id="SSF54211">
    <property type="entry name" value="Ribosomal protein S5 domain 2-like"/>
    <property type="match status" value="1"/>
</dbReference>
<dbReference type="CDD" id="cd00822">
    <property type="entry name" value="TopoII_Trans_DNA_gyrase"/>
    <property type="match status" value="1"/>
</dbReference>
<evidence type="ECO:0000313" key="13">
    <source>
        <dbReference type="EMBL" id="TCP60008.1"/>
    </source>
</evidence>
<dbReference type="InterPro" id="IPR013760">
    <property type="entry name" value="Topo_IIA-like_dom_sf"/>
</dbReference>
<dbReference type="Pfam" id="PF02518">
    <property type="entry name" value="HATPase_c"/>
    <property type="match status" value="1"/>
</dbReference>
<dbReference type="RefSeq" id="WP_132952095.1">
    <property type="nucleotide sequence ID" value="NZ_SLXU01000013.1"/>
</dbReference>
<comment type="catalytic activity">
    <reaction evidence="1 11">
        <text>ATP-dependent breakage, passage and rejoining of double-stranded DNA.</text>
        <dbReference type="EC" id="5.6.2.2"/>
    </reaction>
</comment>
<keyword evidence="9" id="KW-0238">DNA-binding</keyword>
<dbReference type="Pfam" id="PF00204">
    <property type="entry name" value="DNA_gyraseB"/>
    <property type="match status" value="1"/>
</dbReference>
<dbReference type="InterPro" id="IPR018522">
    <property type="entry name" value="TopoIIA_CS"/>
</dbReference>
<dbReference type="PANTHER" id="PTHR45866:SF1">
    <property type="entry name" value="DNA GYRASE SUBUNIT B, MITOCHONDRIAL"/>
    <property type="match status" value="1"/>
</dbReference>
<keyword evidence="4 11" id="KW-0479">Metal-binding</keyword>
<feature type="site" description="Interaction with DNA" evidence="11">
    <location>
        <position position="457"/>
    </location>
</feature>
<dbReference type="SUPFAM" id="SSF55874">
    <property type="entry name" value="ATPase domain of HSP90 chaperone/DNA topoisomerase II/histidine kinase"/>
    <property type="match status" value="1"/>
</dbReference>
<dbReference type="InterPro" id="IPR002288">
    <property type="entry name" value="DNA_gyrase_B_C"/>
</dbReference>
<dbReference type="SUPFAM" id="SSF56719">
    <property type="entry name" value="Type II DNA topoisomerase"/>
    <property type="match status" value="1"/>
</dbReference>
<evidence type="ECO:0000256" key="5">
    <source>
        <dbReference type="ARBA" id="ARBA00022741"/>
    </source>
</evidence>
<evidence type="ECO:0000256" key="4">
    <source>
        <dbReference type="ARBA" id="ARBA00022723"/>
    </source>
</evidence>
<dbReference type="EMBL" id="SLXU01000013">
    <property type="protein sequence ID" value="TCP60008.1"/>
    <property type="molecule type" value="Genomic_DNA"/>
</dbReference>
<evidence type="ECO:0000256" key="1">
    <source>
        <dbReference type="ARBA" id="ARBA00000185"/>
    </source>
</evidence>
<dbReference type="GO" id="GO:0003677">
    <property type="term" value="F:DNA binding"/>
    <property type="evidence" value="ECO:0007669"/>
    <property type="project" value="UniProtKB-KW"/>
</dbReference>
<organism evidence="13 14">
    <name type="scientific">Rhodovulum bhavnagarense</name>
    <dbReference type="NCBI Taxonomy" id="992286"/>
    <lineage>
        <taxon>Bacteria</taxon>
        <taxon>Pseudomonadati</taxon>
        <taxon>Pseudomonadota</taxon>
        <taxon>Alphaproteobacteria</taxon>
        <taxon>Rhodobacterales</taxon>
        <taxon>Paracoccaceae</taxon>
        <taxon>Rhodovulum</taxon>
    </lineage>
</organism>
<dbReference type="InterPro" id="IPR011557">
    <property type="entry name" value="GyrB"/>
</dbReference>
<dbReference type="Gene3D" id="3.40.50.670">
    <property type="match status" value="2"/>
</dbReference>
<dbReference type="Pfam" id="PF00986">
    <property type="entry name" value="DNA_gyraseB_C"/>
    <property type="match status" value="1"/>
</dbReference>
<dbReference type="InterPro" id="IPR020568">
    <property type="entry name" value="Ribosomal_Su5_D2-typ_SF"/>
</dbReference>
<dbReference type="SMART" id="SM00433">
    <property type="entry name" value="TOP2c"/>
    <property type="match status" value="1"/>
</dbReference>
<dbReference type="NCBIfam" id="NF004189">
    <property type="entry name" value="PRK05644.1"/>
    <property type="match status" value="1"/>
</dbReference>
<dbReference type="InterPro" id="IPR006171">
    <property type="entry name" value="TOPRIM_dom"/>
</dbReference>
<evidence type="ECO:0000256" key="11">
    <source>
        <dbReference type="HAMAP-Rule" id="MF_01898"/>
    </source>
</evidence>
<dbReference type="InterPro" id="IPR013506">
    <property type="entry name" value="Topo_IIA_bsu_dom2"/>
</dbReference>
<feature type="binding site" evidence="11">
    <location>
        <position position="506"/>
    </location>
    <ligand>
        <name>Mg(2+)</name>
        <dbReference type="ChEBI" id="CHEBI:18420"/>
        <label>1</label>
        <note>catalytic</note>
    </ligand>
</feature>
<dbReference type="InterPro" id="IPR001241">
    <property type="entry name" value="Topo_IIA"/>
</dbReference>
<dbReference type="EC" id="5.6.2.2" evidence="11"/>
<evidence type="ECO:0000259" key="12">
    <source>
        <dbReference type="PROSITE" id="PS50880"/>
    </source>
</evidence>
<keyword evidence="8 11" id="KW-0799">Topoisomerase</keyword>
<comment type="cofactor">
    <cofactor evidence="11">
        <name>Mg(2+)</name>
        <dbReference type="ChEBI" id="CHEBI:18420"/>
    </cofactor>
    <cofactor evidence="11">
        <name>Mn(2+)</name>
        <dbReference type="ChEBI" id="CHEBI:29035"/>
    </cofactor>
    <cofactor evidence="11">
        <name>Ca(2+)</name>
        <dbReference type="ChEBI" id="CHEBI:29108"/>
    </cofactor>
    <text evidence="11">Binds two Mg(2+) per subunit. The magnesium ions form salt bridges with both the protein and the DNA. Can also accept other divalent metal cations, such as Mn(2+) or Ca(2+).</text>
</comment>
<keyword evidence="5 11" id="KW-0547">Nucleotide-binding</keyword>
<dbReference type="PANTHER" id="PTHR45866">
    <property type="entry name" value="DNA GYRASE/TOPOISOMERASE SUBUNIT B"/>
    <property type="match status" value="1"/>
</dbReference>
<dbReference type="OrthoDB" id="9802808at2"/>